<comment type="catalytic activity">
    <reaction evidence="1 7 8">
        <text>4-CDP-2-C-methyl-D-erythritol 2-phosphate = 2-C-methyl-D-erythritol 2,4-cyclic diphosphate + CMP</text>
        <dbReference type="Rhea" id="RHEA:23864"/>
        <dbReference type="ChEBI" id="CHEBI:57919"/>
        <dbReference type="ChEBI" id="CHEBI:58483"/>
        <dbReference type="ChEBI" id="CHEBI:60377"/>
        <dbReference type="EC" id="4.6.1.12"/>
    </reaction>
</comment>
<evidence type="ECO:0000256" key="6">
    <source>
        <dbReference type="ARBA" id="ARBA00023239"/>
    </source>
</evidence>
<dbReference type="HAMAP" id="MF_00107">
    <property type="entry name" value="IspF"/>
    <property type="match status" value="1"/>
</dbReference>
<accession>A0A7Y9LC91</accession>
<evidence type="ECO:0000313" key="10">
    <source>
        <dbReference type="EMBL" id="NYE70636.1"/>
    </source>
</evidence>
<feature type="binding site" evidence="7">
    <location>
        <begin position="34"/>
        <end position="35"/>
    </location>
    <ligand>
        <name>4-CDP-2-C-methyl-D-erythritol 2-phosphate</name>
        <dbReference type="ChEBI" id="CHEBI:57919"/>
    </ligand>
</feature>
<comment type="function">
    <text evidence="7">Involved in the biosynthesis of isopentenyl diphosphate (IPP) and dimethylallyl diphosphate (DMAPP), two major building blocks of isoprenoid compounds. Catalyzes the conversion of 4-diphosphocytidyl-2-C-methyl-D-erythritol 2-phosphate (CDP-ME2P) to 2-C-methyl-D-erythritol 2,4-cyclodiphosphate (ME-CPP) with a corresponding release of cytidine 5-monophosphate (CMP).</text>
</comment>
<dbReference type="GO" id="GO:0019288">
    <property type="term" value="P:isopentenyl diphosphate biosynthetic process, methylerythritol 4-phosphate pathway"/>
    <property type="evidence" value="ECO:0007669"/>
    <property type="project" value="UniProtKB-UniRule"/>
</dbReference>
<comment type="cofactor">
    <cofactor evidence="7">
        <name>a divalent metal cation</name>
        <dbReference type="ChEBI" id="CHEBI:60240"/>
    </cofactor>
    <text evidence="7">Binds 1 divalent metal cation per subunit.</text>
</comment>
<dbReference type="GO" id="GO:0046872">
    <property type="term" value="F:metal ion binding"/>
    <property type="evidence" value="ECO:0007669"/>
    <property type="project" value="UniProtKB-KW"/>
</dbReference>
<dbReference type="PANTHER" id="PTHR43181">
    <property type="entry name" value="2-C-METHYL-D-ERYTHRITOL 2,4-CYCLODIPHOSPHATE SYNTHASE, CHLOROPLASTIC"/>
    <property type="match status" value="1"/>
</dbReference>
<evidence type="ECO:0000256" key="7">
    <source>
        <dbReference type="HAMAP-Rule" id="MF_00107"/>
    </source>
</evidence>
<dbReference type="InterPro" id="IPR020555">
    <property type="entry name" value="MECDP_synthase_CS"/>
</dbReference>
<dbReference type="NCBIfam" id="TIGR00151">
    <property type="entry name" value="ispF"/>
    <property type="match status" value="1"/>
</dbReference>
<reference evidence="10 11" key="1">
    <citation type="submission" date="2020-07" db="EMBL/GenBank/DDBJ databases">
        <title>Sequencing the genomes of 1000 actinobacteria strains.</title>
        <authorList>
            <person name="Klenk H.-P."/>
        </authorList>
    </citation>
    <scope>NUCLEOTIDE SEQUENCE [LARGE SCALE GENOMIC DNA]</scope>
    <source>
        <strain evidence="10 11">DSM 22083</strain>
    </source>
</reference>
<dbReference type="GO" id="GO:0016114">
    <property type="term" value="P:terpenoid biosynthetic process"/>
    <property type="evidence" value="ECO:0007669"/>
    <property type="project" value="InterPro"/>
</dbReference>
<protein>
    <recommendedName>
        <fullName evidence="3 7">2-C-methyl-D-erythritol 2,4-cyclodiphosphate synthase</fullName>
        <shortName evidence="7">MECDP-synthase</shortName>
        <shortName evidence="7">MECPP-synthase</shortName>
        <shortName evidence="7">MECPS</shortName>
        <ecNumber evidence="3 7">4.6.1.12</ecNumber>
    </recommendedName>
</protein>
<feature type="binding site" evidence="7">
    <location>
        <begin position="8"/>
        <end position="10"/>
    </location>
    <ligand>
        <name>4-CDP-2-C-methyl-D-erythritol 2-phosphate</name>
        <dbReference type="ChEBI" id="CHEBI:57919"/>
    </ligand>
</feature>
<feature type="binding site" evidence="7">
    <location>
        <position position="42"/>
    </location>
    <ligand>
        <name>a divalent metal cation</name>
        <dbReference type="ChEBI" id="CHEBI:60240"/>
    </ligand>
</feature>
<evidence type="ECO:0000256" key="4">
    <source>
        <dbReference type="ARBA" id="ARBA00022723"/>
    </source>
</evidence>
<dbReference type="PANTHER" id="PTHR43181:SF1">
    <property type="entry name" value="2-C-METHYL-D-ERYTHRITOL 2,4-CYCLODIPHOSPHATE SYNTHASE, CHLOROPLASTIC"/>
    <property type="match status" value="1"/>
</dbReference>
<keyword evidence="4 7" id="KW-0479">Metal-binding</keyword>
<evidence type="ECO:0000256" key="1">
    <source>
        <dbReference type="ARBA" id="ARBA00000200"/>
    </source>
</evidence>
<evidence type="ECO:0000259" key="9">
    <source>
        <dbReference type="Pfam" id="PF02542"/>
    </source>
</evidence>
<proteinExistence type="inferred from homology"/>
<evidence type="ECO:0000313" key="11">
    <source>
        <dbReference type="Proteomes" id="UP000569914"/>
    </source>
</evidence>
<evidence type="ECO:0000256" key="3">
    <source>
        <dbReference type="ARBA" id="ARBA00012579"/>
    </source>
</evidence>
<feature type="binding site" evidence="7">
    <location>
        <position position="10"/>
    </location>
    <ligand>
        <name>a divalent metal cation</name>
        <dbReference type="ChEBI" id="CHEBI:60240"/>
    </ligand>
</feature>
<dbReference type="InterPro" id="IPR036571">
    <property type="entry name" value="MECDP_synthase_sf"/>
</dbReference>
<evidence type="ECO:0000256" key="8">
    <source>
        <dbReference type="RuleBase" id="RU004395"/>
    </source>
</evidence>
<feature type="binding site" evidence="7">
    <location>
        <position position="8"/>
    </location>
    <ligand>
        <name>a divalent metal cation</name>
        <dbReference type="ChEBI" id="CHEBI:60240"/>
    </ligand>
</feature>
<keyword evidence="11" id="KW-1185">Reference proteome</keyword>
<comment type="subunit">
    <text evidence="7">Homotrimer.</text>
</comment>
<comment type="similarity">
    <text evidence="7 8">Belongs to the IspF family.</text>
</comment>
<comment type="caution">
    <text evidence="7">Lacks conserved residue(s) required for the propagation of feature annotation.</text>
</comment>
<gene>
    <name evidence="7" type="primary">ispF</name>
    <name evidence="10" type="ORF">BKA15_001965</name>
</gene>
<comment type="caution">
    <text evidence="10">The sequence shown here is derived from an EMBL/GenBank/DDBJ whole genome shotgun (WGS) entry which is preliminary data.</text>
</comment>
<dbReference type="AlphaFoldDB" id="A0A7Y9LC91"/>
<dbReference type="Gene3D" id="3.30.1330.50">
    <property type="entry name" value="2-C-methyl-D-erythritol 2,4-cyclodiphosphate synthase"/>
    <property type="match status" value="1"/>
</dbReference>
<dbReference type="EMBL" id="JACCBU010000001">
    <property type="protein sequence ID" value="NYE70636.1"/>
    <property type="molecule type" value="Genomic_DNA"/>
</dbReference>
<dbReference type="Proteomes" id="UP000569914">
    <property type="component" value="Unassembled WGS sequence"/>
</dbReference>
<feature type="binding site" evidence="7">
    <location>
        <begin position="56"/>
        <end position="58"/>
    </location>
    <ligand>
        <name>4-CDP-2-C-methyl-D-erythritol 2-phosphate</name>
        <dbReference type="ChEBI" id="CHEBI:57919"/>
    </ligand>
</feature>
<keyword evidence="6 7" id="KW-0456">Lyase</keyword>
<feature type="site" description="Transition state stabilizer" evidence="7">
    <location>
        <position position="34"/>
    </location>
</feature>
<feature type="site" description="Transition state stabilizer" evidence="7">
    <location>
        <position position="133"/>
    </location>
</feature>
<dbReference type="SUPFAM" id="SSF69765">
    <property type="entry name" value="IpsF-like"/>
    <property type="match status" value="1"/>
</dbReference>
<comment type="pathway">
    <text evidence="2 7">Isoprenoid biosynthesis; isopentenyl diphosphate biosynthesis via DXP pathway; isopentenyl diphosphate from 1-deoxy-D-xylulose 5-phosphate: step 4/6.</text>
</comment>
<dbReference type="GO" id="GO:0008685">
    <property type="term" value="F:2-C-methyl-D-erythritol 2,4-cyclodiphosphate synthase activity"/>
    <property type="evidence" value="ECO:0007669"/>
    <property type="project" value="UniProtKB-UniRule"/>
</dbReference>
<dbReference type="UniPathway" id="UPA00056">
    <property type="reaction ID" value="UER00095"/>
</dbReference>
<dbReference type="InterPro" id="IPR003526">
    <property type="entry name" value="MECDP_synthase"/>
</dbReference>
<dbReference type="EC" id="4.6.1.12" evidence="3 7"/>
<keyword evidence="5 7" id="KW-0414">Isoprene biosynthesis</keyword>
<evidence type="ECO:0000256" key="5">
    <source>
        <dbReference type="ARBA" id="ARBA00023229"/>
    </source>
</evidence>
<dbReference type="RefSeq" id="WP_179750243.1">
    <property type="nucleotide sequence ID" value="NZ_JACCBU010000001.1"/>
</dbReference>
<organism evidence="10 11">
    <name type="scientific">Microlunatus parietis</name>
    <dbReference type="NCBI Taxonomy" id="682979"/>
    <lineage>
        <taxon>Bacteria</taxon>
        <taxon>Bacillati</taxon>
        <taxon>Actinomycetota</taxon>
        <taxon>Actinomycetes</taxon>
        <taxon>Propionibacteriales</taxon>
        <taxon>Propionibacteriaceae</taxon>
        <taxon>Microlunatus</taxon>
    </lineage>
</organism>
<name>A0A7Y9LC91_9ACTN</name>
<dbReference type="PROSITE" id="PS01350">
    <property type="entry name" value="ISPF"/>
    <property type="match status" value="1"/>
</dbReference>
<dbReference type="Pfam" id="PF02542">
    <property type="entry name" value="YgbB"/>
    <property type="match status" value="1"/>
</dbReference>
<evidence type="ECO:0000256" key="2">
    <source>
        <dbReference type="ARBA" id="ARBA00004709"/>
    </source>
</evidence>
<dbReference type="CDD" id="cd00554">
    <property type="entry name" value="MECDP_synthase"/>
    <property type="match status" value="1"/>
</dbReference>
<feature type="domain" description="2-C-methyl-D-erythritol 2,4-cyclodiphosphate synthase" evidence="9">
    <location>
        <begin position="1"/>
        <end position="154"/>
    </location>
</feature>
<sequence length="161" mass="16901">MRIGLGHDIHRLVPGRPLVLGGVPIEAEVGFDTHSDGDVLCHALVDALAGALADGDLGTHYPEDDPAADDARSLDFVIEFAERVAAAGYRVESVDSFVVLGTIRLRPYLDRMKINIAGALRLDPDRVSVKARSNDGIGPEGEGTAVGASAVVLLREPADPG</sequence>